<evidence type="ECO:0000313" key="3">
    <source>
        <dbReference type="Proteomes" id="UP000728185"/>
    </source>
</evidence>
<evidence type="ECO:0000256" key="1">
    <source>
        <dbReference type="RuleBase" id="RU000363"/>
    </source>
</evidence>
<protein>
    <submittedName>
        <fullName evidence="2">Dehydrogenase/reductase SDR family member</fullName>
    </submittedName>
</protein>
<dbReference type="PRINTS" id="PR00080">
    <property type="entry name" value="SDRFAMILY"/>
</dbReference>
<comment type="similarity">
    <text evidence="1">Belongs to the short-chain dehydrogenases/reductases (SDR) family.</text>
</comment>
<dbReference type="Pfam" id="PF00106">
    <property type="entry name" value="adh_short"/>
    <property type="match status" value="2"/>
</dbReference>
<dbReference type="PANTHER" id="PTHR44147:SF2">
    <property type="entry name" value="DEHYDROGENASE_REDUCTASE SDR FAMILY MEMBER 1"/>
    <property type="match status" value="1"/>
</dbReference>
<dbReference type="Proteomes" id="UP000728185">
    <property type="component" value="Unassembled WGS sequence"/>
</dbReference>
<dbReference type="OrthoDB" id="1933717at2759"/>
<gene>
    <name evidence="2" type="ORF">FBUS_03314</name>
</gene>
<dbReference type="InterPro" id="IPR002347">
    <property type="entry name" value="SDR_fam"/>
</dbReference>
<evidence type="ECO:0000313" key="2">
    <source>
        <dbReference type="EMBL" id="KAA0188215.1"/>
    </source>
</evidence>
<dbReference type="AlphaFoldDB" id="A0A8E0VE87"/>
<dbReference type="PRINTS" id="PR00081">
    <property type="entry name" value="GDHRDH"/>
</dbReference>
<dbReference type="EMBL" id="LUCM01008552">
    <property type="protein sequence ID" value="KAA0188215.1"/>
    <property type="molecule type" value="Genomic_DNA"/>
</dbReference>
<comment type="caution">
    <text evidence="2">The sequence shown here is derived from an EMBL/GenBank/DDBJ whole genome shotgun (WGS) entry which is preliminary data.</text>
</comment>
<dbReference type="SUPFAM" id="SSF51735">
    <property type="entry name" value="NAD(P)-binding Rossmann-fold domains"/>
    <property type="match status" value="1"/>
</dbReference>
<keyword evidence="3" id="KW-1185">Reference proteome</keyword>
<dbReference type="InterPro" id="IPR036291">
    <property type="entry name" value="NAD(P)-bd_dom_sf"/>
</dbReference>
<proteinExistence type="inferred from homology"/>
<reference evidence="2" key="1">
    <citation type="submission" date="2019-05" db="EMBL/GenBank/DDBJ databases">
        <title>Annotation for the trematode Fasciolopsis buski.</title>
        <authorList>
            <person name="Choi Y.-J."/>
        </authorList>
    </citation>
    <scope>NUCLEOTIDE SEQUENCE</scope>
    <source>
        <strain evidence="2">HT</strain>
        <tissue evidence="2">Whole worm</tissue>
    </source>
</reference>
<name>A0A8E0VE87_9TREM</name>
<dbReference type="Gene3D" id="3.40.50.720">
    <property type="entry name" value="NAD(P)-binding Rossmann-like Domain"/>
    <property type="match status" value="1"/>
</dbReference>
<organism evidence="2 3">
    <name type="scientific">Fasciolopsis buskii</name>
    <dbReference type="NCBI Taxonomy" id="27845"/>
    <lineage>
        <taxon>Eukaryota</taxon>
        <taxon>Metazoa</taxon>
        <taxon>Spiralia</taxon>
        <taxon>Lophotrochozoa</taxon>
        <taxon>Platyhelminthes</taxon>
        <taxon>Trematoda</taxon>
        <taxon>Digenea</taxon>
        <taxon>Plagiorchiida</taxon>
        <taxon>Echinostomata</taxon>
        <taxon>Echinostomatoidea</taxon>
        <taxon>Fasciolidae</taxon>
        <taxon>Fasciolopsis</taxon>
    </lineage>
</organism>
<dbReference type="PANTHER" id="PTHR44147">
    <property type="entry name" value="DEHYDROGENASE/REDUCTASE SDR FAMILY MEMBER 1"/>
    <property type="match status" value="1"/>
</dbReference>
<sequence>MRGLEGYVCIVTGATRGVGRALAIGLGEAGATVYITGRTLDSTRHKSNQKCFCLKETAKEIEARGGKAIPVAVDHSDDTQVVGLFNRVRREQGGHLDVLINNAFSASDFLLEDASADRVYWESSATVRDPNEEWDLVNRVGLRNSYTCCVLATRMMVDCRTEATIETVGPATENGKHYNTQGEKSKRPTGIIINVSSIGGTVRLFNVAFCAGKSALDRMSMEMSRDLLNRGVNVVVFSLLPGLVKTESVIAALSSGRASPTLVNAVNAGLGVSLELPGRLVASMVKQPRYALLKQSGRCLFLADLARKFGLKDIDKKYPTHPRSVKTLLKLAGWKRLAFFVPPFIKIPCWVLSLATSKF</sequence>
<accession>A0A8E0VE87</accession>